<name>A0ACC1QSJ5_9HYPO</name>
<keyword evidence="2" id="KW-1185">Reference proteome</keyword>
<gene>
    <name evidence="1" type="ORF">NLG97_g5401</name>
</gene>
<organism evidence="1 2">
    <name type="scientific">Lecanicillium saksenae</name>
    <dbReference type="NCBI Taxonomy" id="468837"/>
    <lineage>
        <taxon>Eukaryota</taxon>
        <taxon>Fungi</taxon>
        <taxon>Dikarya</taxon>
        <taxon>Ascomycota</taxon>
        <taxon>Pezizomycotina</taxon>
        <taxon>Sordariomycetes</taxon>
        <taxon>Hypocreomycetidae</taxon>
        <taxon>Hypocreales</taxon>
        <taxon>Cordycipitaceae</taxon>
        <taxon>Lecanicillium</taxon>
    </lineage>
</organism>
<dbReference type="EMBL" id="JANAKD010000602">
    <property type="protein sequence ID" value="KAJ3492428.1"/>
    <property type="molecule type" value="Genomic_DNA"/>
</dbReference>
<reference evidence="1" key="1">
    <citation type="submission" date="2022-07" db="EMBL/GenBank/DDBJ databases">
        <title>Genome Sequence of Lecanicillium saksenae.</title>
        <authorList>
            <person name="Buettner E."/>
        </authorList>
    </citation>
    <scope>NUCLEOTIDE SEQUENCE</scope>
    <source>
        <strain evidence="1">VT-O1</strain>
    </source>
</reference>
<dbReference type="Proteomes" id="UP001148737">
    <property type="component" value="Unassembled WGS sequence"/>
</dbReference>
<evidence type="ECO:0000313" key="1">
    <source>
        <dbReference type="EMBL" id="KAJ3492428.1"/>
    </source>
</evidence>
<protein>
    <submittedName>
        <fullName evidence="1">Uncharacterized protein</fullName>
    </submittedName>
</protein>
<accession>A0ACC1QSJ5</accession>
<proteinExistence type="predicted"/>
<comment type="caution">
    <text evidence="1">The sequence shown here is derived from an EMBL/GenBank/DDBJ whole genome shotgun (WGS) entry which is preliminary data.</text>
</comment>
<evidence type="ECO:0000313" key="2">
    <source>
        <dbReference type="Proteomes" id="UP001148737"/>
    </source>
</evidence>
<sequence>MCDFEEFIFSCGHNALNLQSYCHQTRNHPRHECENVKRLRNSWYQQRMCNDCARLVNGNNGGPGPSNQDKDPRGPFVRSGGKYHREEPTN</sequence>